<dbReference type="AlphaFoldDB" id="A0A1H6S7N6"/>
<evidence type="ECO:0000313" key="2">
    <source>
        <dbReference type="Proteomes" id="UP000183077"/>
    </source>
</evidence>
<dbReference type="Proteomes" id="UP000183077">
    <property type="component" value="Unassembled WGS sequence"/>
</dbReference>
<accession>A0A1H6S7N6</accession>
<dbReference type="GeneID" id="82255904"/>
<organism evidence="1 2">
    <name type="scientific">Myroides marinus</name>
    <dbReference type="NCBI Taxonomy" id="703342"/>
    <lineage>
        <taxon>Bacteria</taxon>
        <taxon>Pseudomonadati</taxon>
        <taxon>Bacteroidota</taxon>
        <taxon>Flavobacteriia</taxon>
        <taxon>Flavobacteriales</taxon>
        <taxon>Flavobacteriaceae</taxon>
        <taxon>Myroides</taxon>
    </lineage>
</organism>
<evidence type="ECO:0000313" key="1">
    <source>
        <dbReference type="EMBL" id="SEI60777.1"/>
    </source>
</evidence>
<name>A0A1H6S7N6_9FLAO</name>
<proteinExistence type="predicted"/>
<reference evidence="1 2" key="1">
    <citation type="submission" date="2016-10" db="EMBL/GenBank/DDBJ databases">
        <authorList>
            <person name="de Groot N.N."/>
        </authorList>
    </citation>
    <scope>NUCLEOTIDE SEQUENCE [LARGE SCALE GENOMIC DNA]</scope>
    <source>
        <strain evidence="1 2">DSM 23048</strain>
    </source>
</reference>
<protein>
    <recommendedName>
        <fullName evidence="3">DUF1963 domain-containing protein</fullName>
    </recommendedName>
</protein>
<evidence type="ECO:0008006" key="3">
    <source>
        <dbReference type="Google" id="ProtNLM"/>
    </source>
</evidence>
<sequence length="183" mass="21098">MEEKFAECIPYDNSIKGRIGGNVPGIIENDIPEGYVFYATIVHPDMEDKMLSILIYEDFEILLDKSIYPDIAVRVIEHDYSTMSNKQSGIKDLGICSISEYTSKRMDEEEAILIKCYGAPDLIQEESFYIEPLEKDNYSFYLMIDEDGYNTEILGDYVFMYGALYLYKHNETGKVIAGYWQCS</sequence>
<dbReference type="RefSeq" id="WP_074744675.1">
    <property type="nucleotide sequence ID" value="NZ_FNYS01000002.1"/>
</dbReference>
<gene>
    <name evidence="1" type="ORF">SAMN04488018_102213</name>
</gene>
<dbReference type="EMBL" id="FNYS01000002">
    <property type="protein sequence ID" value="SEI60777.1"/>
    <property type="molecule type" value="Genomic_DNA"/>
</dbReference>